<dbReference type="Gene3D" id="2.60.120.370">
    <property type="entry name" value="YhcH/YjgK/YiaL"/>
    <property type="match status" value="1"/>
</dbReference>
<sequence>MIIDTLTNRALYGALHPRIATALEYLAATDLSQLDNGVYELEGKALFAIVSDYSTVARGTEPFEVHRKYIDVQYIVSGEEEFGYLPLPQQQTPCTAYDSSRDFEEFSYSQNQARASYVALRSGMFALFFPNDAHMPCCHLDGESRVKKVVIKVRIED</sequence>
<dbReference type="InterPro" id="IPR037012">
    <property type="entry name" value="NanQ/TabA/YiaL_sf"/>
</dbReference>
<dbReference type="RefSeq" id="WP_213683419.1">
    <property type="nucleotide sequence ID" value="NZ_CP074572.1"/>
</dbReference>
<dbReference type="NCBIfam" id="TIGR00022">
    <property type="entry name" value="YhcH/YjgK/YiaL family protein"/>
    <property type="match status" value="1"/>
</dbReference>
<protein>
    <submittedName>
        <fullName evidence="1">YhcH/YjgK/YiaL family protein</fullName>
    </submittedName>
</protein>
<dbReference type="SUPFAM" id="SSF51197">
    <property type="entry name" value="Clavaminate synthase-like"/>
    <property type="match status" value="1"/>
</dbReference>
<dbReference type="PANTHER" id="PTHR34986">
    <property type="entry name" value="EVOLVED BETA-GALACTOSIDASE SUBUNIT BETA"/>
    <property type="match status" value="1"/>
</dbReference>
<name>A0ABX8DJ65_9GAMM</name>
<dbReference type="InterPro" id="IPR004375">
    <property type="entry name" value="NanQ/TabA/YiaL"/>
</dbReference>
<keyword evidence="2" id="KW-1185">Reference proteome</keyword>
<evidence type="ECO:0000313" key="2">
    <source>
        <dbReference type="Proteomes" id="UP000676428"/>
    </source>
</evidence>
<gene>
    <name evidence="1" type="ORF">KHX94_11390</name>
</gene>
<reference evidence="1 2" key="1">
    <citation type="journal article" date="2012" name="Int. J. Syst. Evol. Microbiol.">
        <title>Shewanella dokdonensis sp. nov., isolated from seawater.</title>
        <authorList>
            <person name="Sung H.R."/>
            <person name="Yoon J.H."/>
            <person name="Ghim S.Y."/>
        </authorList>
    </citation>
    <scope>NUCLEOTIDE SEQUENCE [LARGE SCALE GENOMIC DNA]</scope>
    <source>
        <strain evidence="1 2">DSM 23626</strain>
    </source>
</reference>
<evidence type="ECO:0000313" key="1">
    <source>
        <dbReference type="EMBL" id="QVK24838.1"/>
    </source>
</evidence>
<dbReference type="PANTHER" id="PTHR34986:SF1">
    <property type="entry name" value="PROTEIN YIAL"/>
    <property type="match status" value="1"/>
</dbReference>
<dbReference type="EMBL" id="CP074572">
    <property type="protein sequence ID" value="QVK24838.1"/>
    <property type="molecule type" value="Genomic_DNA"/>
</dbReference>
<accession>A0ABX8DJ65</accession>
<dbReference type="Pfam" id="PF04074">
    <property type="entry name" value="DUF386"/>
    <property type="match status" value="1"/>
</dbReference>
<dbReference type="Proteomes" id="UP000676428">
    <property type="component" value="Chromosome"/>
</dbReference>
<proteinExistence type="predicted"/>
<organism evidence="1 2">
    <name type="scientific">Shewanella dokdonensis</name>
    <dbReference type="NCBI Taxonomy" id="712036"/>
    <lineage>
        <taxon>Bacteria</taxon>
        <taxon>Pseudomonadati</taxon>
        <taxon>Pseudomonadota</taxon>
        <taxon>Gammaproteobacteria</taxon>
        <taxon>Alteromonadales</taxon>
        <taxon>Shewanellaceae</taxon>
        <taxon>Shewanella</taxon>
    </lineage>
</organism>